<dbReference type="RefSeq" id="WP_145209688.1">
    <property type="nucleotide sequence ID" value="NZ_CP036432.1"/>
</dbReference>
<keyword evidence="3" id="KW-1185">Reference proteome</keyword>
<evidence type="ECO:0008006" key="4">
    <source>
        <dbReference type="Google" id="ProtNLM"/>
    </source>
</evidence>
<evidence type="ECO:0000313" key="2">
    <source>
        <dbReference type="EMBL" id="QDV83185.1"/>
    </source>
</evidence>
<gene>
    <name evidence="2" type="ORF">TBK1r_21200</name>
</gene>
<name>A0ABX5XQE3_9BACT</name>
<feature type="transmembrane region" description="Helical" evidence="1">
    <location>
        <begin position="12"/>
        <end position="31"/>
    </location>
</feature>
<protein>
    <recommendedName>
        <fullName evidence="4">Bacterial Pleckstrin homology domain-containing protein</fullName>
    </recommendedName>
</protein>
<sequence length="154" mass="17579">MNGSYRQTQRAPLCLLVYATAAMFLGLGWVLRNEPVIQWVFPATGLLMIILATSFHHLTVEDEGDRLSIRFGPMPLFHRSIKYEEIVSAEVGRTTILDGWGIHMSLRGGWVWNLWGRDCVVLRLRKGILRVGTDDAEQLVEFLNRRLSERVPTS</sequence>
<reference evidence="2 3" key="1">
    <citation type="submission" date="2019-02" db="EMBL/GenBank/DDBJ databases">
        <title>Deep-cultivation of Planctomycetes and their phenomic and genomic characterization uncovers novel biology.</title>
        <authorList>
            <person name="Wiegand S."/>
            <person name="Jogler M."/>
            <person name="Boedeker C."/>
            <person name="Pinto D."/>
            <person name="Vollmers J."/>
            <person name="Rivas-Marin E."/>
            <person name="Kohn T."/>
            <person name="Peeters S.H."/>
            <person name="Heuer A."/>
            <person name="Rast P."/>
            <person name="Oberbeckmann S."/>
            <person name="Bunk B."/>
            <person name="Jeske O."/>
            <person name="Meyerdierks A."/>
            <person name="Storesund J.E."/>
            <person name="Kallscheuer N."/>
            <person name="Luecker S."/>
            <person name="Lage O.M."/>
            <person name="Pohl T."/>
            <person name="Merkel B.J."/>
            <person name="Hornburger P."/>
            <person name="Mueller R.-W."/>
            <person name="Bruemmer F."/>
            <person name="Labrenz M."/>
            <person name="Spormann A.M."/>
            <person name="Op den Camp H."/>
            <person name="Overmann J."/>
            <person name="Amann R."/>
            <person name="Jetten M.S.M."/>
            <person name="Mascher T."/>
            <person name="Medema M.H."/>
            <person name="Devos D.P."/>
            <person name="Kaster A.-K."/>
            <person name="Ovreas L."/>
            <person name="Rohde M."/>
            <person name="Galperin M.Y."/>
            <person name="Jogler C."/>
        </authorList>
    </citation>
    <scope>NUCLEOTIDE SEQUENCE [LARGE SCALE GENOMIC DNA]</scope>
    <source>
        <strain evidence="2 3">TBK1r</strain>
    </source>
</reference>
<evidence type="ECO:0000256" key="1">
    <source>
        <dbReference type="SAM" id="Phobius"/>
    </source>
</evidence>
<keyword evidence="1" id="KW-0472">Membrane</keyword>
<dbReference type="Proteomes" id="UP000318081">
    <property type="component" value="Chromosome"/>
</dbReference>
<feature type="transmembrane region" description="Helical" evidence="1">
    <location>
        <begin position="37"/>
        <end position="60"/>
    </location>
</feature>
<proteinExistence type="predicted"/>
<evidence type="ECO:0000313" key="3">
    <source>
        <dbReference type="Proteomes" id="UP000318081"/>
    </source>
</evidence>
<organism evidence="2 3">
    <name type="scientific">Stieleria magnilauensis</name>
    <dbReference type="NCBI Taxonomy" id="2527963"/>
    <lineage>
        <taxon>Bacteria</taxon>
        <taxon>Pseudomonadati</taxon>
        <taxon>Planctomycetota</taxon>
        <taxon>Planctomycetia</taxon>
        <taxon>Pirellulales</taxon>
        <taxon>Pirellulaceae</taxon>
        <taxon>Stieleria</taxon>
    </lineage>
</organism>
<accession>A0ABX5XQE3</accession>
<keyword evidence="1" id="KW-1133">Transmembrane helix</keyword>
<dbReference type="EMBL" id="CP036432">
    <property type="protein sequence ID" value="QDV83185.1"/>
    <property type="molecule type" value="Genomic_DNA"/>
</dbReference>
<keyword evidence="1" id="KW-0812">Transmembrane</keyword>